<organism evidence="1 2">
    <name type="scientific">Flavisolibacter ginsenosidimutans</name>
    <dbReference type="NCBI Taxonomy" id="661481"/>
    <lineage>
        <taxon>Bacteria</taxon>
        <taxon>Pseudomonadati</taxon>
        <taxon>Bacteroidota</taxon>
        <taxon>Chitinophagia</taxon>
        <taxon>Chitinophagales</taxon>
        <taxon>Chitinophagaceae</taxon>
        <taxon>Flavisolibacter</taxon>
    </lineage>
</organism>
<reference evidence="1 2" key="1">
    <citation type="journal article" date="2015" name="Int. J. Syst. Evol. Microbiol.">
        <title>Flavisolibacter ginsenosidimutans sp. nov., with ginsenoside-converting activity isolated from soil used for cultivating ginseng.</title>
        <authorList>
            <person name="Zhao Y."/>
            <person name="Liu Q."/>
            <person name="Kang M.S."/>
            <person name="Jin F."/>
            <person name="Yu H."/>
            <person name="Im W.T."/>
        </authorList>
    </citation>
    <scope>NUCLEOTIDE SEQUENCE [LARGE SCALE GENOMIC DNA]</scope>
    <source>
        <strain evidence="1 2">Gsoil 636</strain>
    </source>
</reference>
<dbReference type="Proteomes" id="UP000321204">
    <property type="component" value="Chromosome"/>
</dbReference>
<evidence type="ECO:0000313" key="2">
    <source>
        <dbReference type="Proteomes" id="UP000321204"/>
    </source>
</evidence>
<dbReference type="RefSeq" id="WP_146787663.1">
    <property type="nucleotide sequence ID" value="NZ_BAABIO010000005.1"/>
</dbReference>
<sequence length="81" mass="9738">MKEQRIQQWITNFNEQIVLVETEFKSSFKQRPLKDYYQIKVHEDIGYISIEILNRQDLNTEIIDAITVALLRAKPRFKLLD</sequence>
<keyword evidence="2" id="KW-1185">Reference proteome</keyword>
<dbReference type="OrthoDB" id="9851180at2"/>
<name>A0A5B8UJM1_9BACT</name>
<dbReference type="KEGG" id="fgg:FSB75_12090"/>
<dbReference type="EMBL" id="CP042433">
    <property type="protein sequence ID" value="QEC56602.1"/>
    <property type="molecule type" value="Genomic_DNA"/>
</dbReference>
<protein>
    <submittedName>
        <fullName evidence="1">Uncharacterized protein</fullName>
    </submittedName>
</protein>
<evidence type="ECO:0000313" key="1">
    <source>
        <dbReference type="EMBL" id="QEC56602.1"/>
    </source>
</evidence>
<proteinExistence type="predicted"/>
<accession>A0A5B8UJM1</accession>
<gene>
    <name evidence="1" type="ORF">FSB75_12090</name>
</gene>
<dbReference type="AlphaFoldDB" id="A0A5B8UJM1"/>